<organism evidence="5 6">
    <name type="scientific">Paraglomus brasilianum</name>
    <dbReference type="NCBI Taxonomy" id="144538"/>
    <lineage>
        <taxon>Eukaryota</taxon>
        <taxon>Fungi</taxon>
        <taxon>Fungi incertae sedis</taxon>
        <taxon>Mucoromycota</taxon>
        <taxon>Glomeromycotina</taxon>
        <taxon>Glomeromycetes</taxon>
        <taxon>Paraglomerales</taxon>
        <taxon>Paraglomeraceae</taxon>
        <taxon>Paraglomus</taxon>
    </lineage>
</organism>
<dbReference type="Pfam" id="PF03098">
    <property type="entry name" value="An_peroxidase"/>
    <property type="match status" value="1"/>
</dbReference>
<evidence type="ECO:0000256" key="1">
    <source>
        <dbReference type="ARBA" id="ARBA00004613"/>
    </source>
</evidence>
<dbReference type="GO" id="GO:0020037">
    <property type="term" value="F:heme binding"/>
    <property type="evidence" value="ECO:0007669"/>
    <property type="project" value="InterPro"/>
</dbReference>
<comment type="caution">
    <text evidence="5">The sequence shown here is derived from an EMBL/GenBank/DDBJ whole genome shotgun (WGS) entry which is preliminary data.</text>
</comment>
<name>A0A9N9HCF5_9GLOM</name>
<dbReference type="GO" id="GO:0046872">
    <property type="term" value="F:metal ion binding"/>
    <property type="evidence" value="ECO:0007669"/>
    <property type="project" value="UniProtKB-KW"/>
</dbReference>
<proteinExistence type="predicted"/>
<gene>
    <name evidence="5" type="ORF">PBRASI_LOCUS11455</name>
</gene>
<dbReference type="PANTHER" id="PTHR11475:SF4">
    <property type="entry name" value="CHORION PEROXIDASE"/>
    <property type="match status" value="1"/>
</dbReference>
<keyword evidence="3" id="KW-0325">Glycoprotein</keyword>
<dbReference type="AlphaFoldDB" id="A0A9N9HCF5"/>
<dbReference type="InterPro" id="IPR037120">
    <property type="entry name" value="Haem_peroxidase_sf_animal"/>
</dbReference>
<keyword evidence="4" id="KW-0408">Iron</keyword>
<keyword evidence="2" id="KW-0964">Secreted</keyword>
<evidence type="ECO:0000313" key="6">
    <source>
        <dbReference type="Proteomes" id="UP000789739"/>
    </source>
</evidence>
<feature type="binding site" description="axial binding residue" evidence="4">
    <location>
        <position position="179"/>
    </location>
    <ligand>
        <name>heme b</name>
        <dbReference type="ChEBI" id="CHEBI:60344"/>
    </ligand>
    <ligandPart>
        <name>Fe</name>
        <dbReference type="ChEBI" id="CHEBI:18248"/>
    </ligandPart>
</feature>
<evidence type="ECO:0000256" key="4">
    <source>
        <dbReference type="PIRSR" id="PIRSR619791-2"/>
    </source>
</evidence>
<reference evidence="5" key="1">
    <citation type="submission" date="2021-06" db="EMBL/GenBank/DDBJ databases">
        <authorList>
            <person name="Kallberg Y."/>
            <person name="Tangrot J."/>
            <person name="Rosling A."/>
        </authorList>
    </citation>
    <scope>NUCLEOTIDE SEQUENCE</scope>
    <source>
        <strain evidence="5">BR232B</strain>
    </source>
</reference>
<dbReference type="SUPFAM" id="SSF48113">
    <property type="entry name" value="Heme-dependent peroxidases"/>
    <property type="match status" value="1"/>
</dbReference>
<keyword evidence="4" id="KW-0479">Metal-binding</keyword>
<dbReference type="Gene3D" id="1.10.640.10">
    <property type="entry name" value="Haem peroxidase domain superfamily, animal type"/>
    <property type="match status" value="1"/>
</dbReference>
<dbReference type="PANTHER" id="PTHR11475">
    <property type="entry name" value="OXIDASE/PEROXIDASE"/>
    <property type="match status" value="1"/>
</dbReference>
<dbReference type="GO" id="GO:0005576">
    <property type="term" value="C:extracellular region"/>
    <property type="evidence" value="ECO:0007669"/>
    <property type="project" value="UniProtKB-SubCell"/>
</dbReference>
<evidence type="ECO:0000313" key="5">
    <source>
        <dbReference type="EMBL" id="CAG8674069.1"/>
    </source>
</evidence>
<sequence length="263" mass="29680">PDLVAYPNNGVLRQNRSQFDPANPTQGGVNGVTGFLDLSPLYGSTAAALDIVRDRASQRGKLLMVNGYSPWNDTTRLFKLGGQFARSQNIFTLAINTVFLREHNRLCDWLYTIYNTTWNDEQYFQEARRWNIGQYQKIVSEEYLGVVTGRPLPPYTAYNPNEKPGTDVFFNAIALRYGHSEISDSYNILNINGETLAELPLSQTVRLDLLLRVGLAPILRSMASQRQEEVDAYVSDETRAWTGVNKLKYEVAAFDVSRGRDLG</sequence>
<dbReference type="PROSITE" id="PS50292">
    <property type="entry name" value="PEROXIDASE_3"/>
    <property type="match status" value="1"/>
</dbReference>
<dbReference type="OrthoDB" id="823504at2759"/>
<comment type="subcellular location">
    <subcellularLocation>
        <location evidence="1">Secreted</location>
    </subcellularLocation>
</comment>
<dbReference type="Proteomes" id="UP000789739">
    <property type="component" value="Unassembled WGS sequence"/>
</dbReference>
<accession>A0A9N9HCF5</accession>
<protein>
    <submittedName>
        <fullName evidence="5">3057_t:CDS:1</fullName>
    </submittedName>
</protein>
<evidence type="ECO:0000256" key="3">
    <source>
        <dbReference type="ARBA" id="ARBA00023180"/>
    </source>
</evidence>
<keyword evidence="6" id="KW-1185">Reference proteome</keyword>
<feature type="non-terminal residue" evidence="5">
    <location>
        <position position="1"/>
    </location>
</feature>
<dbReference type="GO" id="GO:0004601">
    <property type="term" value="F:peroxidase activity"/>
    <property type="evidence" value="ECO:0007669"/>
    <property type="project" value="InterPro"/>
</dbReference>
<dbReference type="EMBL" id="CAJVPI010005454">
    <property type="protein sequence ID" value="CAG8674069.1"/>
    <property type="molecule type" value="Genomic_DNA"/>
</dbReference>
<feature type="non-terminal residue" evidence="5">
    <location>
        <position position="263"/>
    </location>
</feature>
<evidence type="ECO:0000256" key="2">
    <source>
        <dbReference type="ARBA" id="ARBA00022525"/>
    </source>
</evidence>
<dbReference type="GO" id="GO:0006979">
    <property type="term" value="P:response to oxidative stress"/>
    <property type="evidence" value="ECO:0007669"/>
    <property type="project" value="InterPro"/>
</dbReference>
<keyword evidence="4" id="KW-0349">Heme</keyword>
<dbReference type="InterPro" id="IPR019791">
    <property type="entry name" value="Haem_peroxidase_animal"/>
</dbReference>
<dbReference type="InterPro" id="IPR010255">
    <property type="entry name" value="Haem_peroxidase_sf"/>
</dbReference>